<feature type="region of interest" description="Disordered" evidence="1">
    <location>
        <begin position="522"/>
        <end position="546"/>
    </location>
</feature>
<name>H9UKR6_SPIAZ</name>
<organism evidence="2 3">
    <name type="scientific">Spirochaeta africana (strain ATCC 700263 / DSM 8902 / Z-7692)</name>
    <dbReference type="NCBI Taxonomy" id="889378"/>
    <lineage>
        <taxon>Bacteria</taxon>
        <taxon>Pseudomonadati</taxon>
        <taxon>Spirochaetota</taxon>
        <taxon>Spirochaetia</taxon>
        <taxon>Spirochaetales</taxon>
        <taxon>Spirochaetaceae</taxon>
        <taxon>Spirochaeta</taxon>
    </lineage>
</organism>
<evidence type="ECO:0000313" key="3">
    <source>
        <dbReference type="Proteomes" id="UP000007383"/>
    </source>
</evidence>
<evidence type="ECO:0000313" key="2">
    <source>
        <dbReference type="EMBL" id="AFG38109.1"/>
    </source>
</evidence>
<evidence type="ECO:0008006" key="4">
    <source>
        <dbReference type="Google" id="ProtNLM"/>
    </source>
</evidence>
<dbReference type="AlphaFoldDB" id="H9UKR6"/>
<dbReference type="Gene3D" id="1.10.3210.10">
    <property type="entry name" value="Hypothetical protein af1432"/>
    <property type="match status" value="1"/>
</dbReference>
<reference evidence="3" key="1">
    <citation type="journal article" date="2013" name="Stand. Genomic Sci.">
        <title>Complete genome sequence of the halophilic bacterium Spirochaeta africana type strain (Z-7692(T)) from the alkaline Lake Magadi in the East African Rift.</title>
        <authorList>
            <person name="Liolos K."/>
            <person name="Abt B."/>
            <person name="Scheuner C."/>
            <person name="Teshima H."/>
            <person name="Held B."/>
            <person name="Lapidus A."/>
            <person name="Nolan M."/>
            <person name="Lucas S."/>
            <person name="Deshpande S."/>
            <person name="Cheng J.F."/>
            <person name="Tapia R."/>
            <person name="Goodwin L.A."/>
            <person name="Pitluck S."/>
            <person name="Pagani I."/>
            <person name="Ivanova N."/>
            <person name="Mavromatis K."/>
            <person name="Mikhailova N."/>
            <person name="Huntemann M."/>
            <person name="Pati A."/>
            <person name="Chen A."/>
            <person name="Palaniappan K."/>
            <person name="Land M."/>
            <person name="Rohde M."/>
            <person name="Tindall B.J."/>
            <person name="Detter J.C."/>
            <person name="Goker M."/>
            <person name="Bristow J."/>
            <person name="Eisen J.A."/>
            <person name="Markowitz V."/>
            <person name="Hugenholtz P."/>
            <person name="Woyke T."/>
            <person name="Klenk H.P."/>
            <person name="Kyrpides N.C."/>
        </authorList>
    </citation>
    <scope>NUCLEOTIDE SEQUENCE</scope>
    <source>
        <strain evidence="3">ATCC 700263 / DSM 8902 / Z-7692</strain>
    </source>
</reference>
<dbReference type="HOGENOM" id="CLU_527540_0_0_12"/>
<dbReference type="EMBL" id="CP003282">
    <property type="protein sequence ID" value="AFG38109.1"/>
    <property type="molecule type" value="Genomic_DNA"/>
</dbReference>
<protein>
    <recommendedName>
        <fullName evidence="4">HD-GYP domain-containing protein</fullName>
    </recommendedName>
</protein>
<keyword evidence="3" id="KW-1185">Reference proteome</keyword>
<gene>
    <name evidence="2" type="ordered locus">Spiaf_2061</name>
</gene>
<sequence>MILGLRFSFSSDTVQTLEEDTSLKTPVVQRKTVGSLRPGDLLLMDASVSVRAGQAADDKTTAFLLRHRCTTVPVVQGITDQQTAADLLPRLQGPFHALRMRLVEKLKNIYTPYHETETAFCAKGKKKQISDGILFERDPGPLYQPDIDAGSYDLLTPADLTSLQQELSQLYDGLERMTYRGPGVKPGKRSIPRVHFDSIRVGTQFQGERVAFVGDALPWHCVDTAIWFMVAMINLNKERLERGIPYSDTRFDPNSTTQITDEVRYRPEIIQSAALGILLHAIGFAHRDVHQLLCAMWTRTLETGRYSTIADIAQSDARLLQKQYFAVRNLLRNRDDIPPVARMMVNLQYDYPDTCGYPAPFENRFLHEFIRMFHIIDSYDTLINPVYPQQPAQKQMALEYIRRNAGSYVYSPEGYRPTQRFDFDLYCRWLHIMAPYYRYELLHLCRPEDPDTPLYIVQVHSYSTSHLPVFSVRQDQQQRRYPFGALLLSLEHSVLMSIRDGQVTGRKKLDWAGDLVVREPAVGTSPVEGHPLYESERNLSRNTSRL</sequence>
<dbReference type="STRING" id="889378.Spiaf_2061"/>
<proteinExistence type="predicted"/>
<dbReference type="Proteomes" id="UP000007383">
    <property type="component" value="Chromosome"/>
</dbReference>
<accession>H9UKR6</accession>
<dbReference type="KEGG" id="sfc:Spiaf_2061"/>
<dbReference type="PATRIC" id="fig|889378.3.peg.2048"/>
<evidence type="ECO:0000256" key="1">
    <source>
        <dbReference type="SAM" id="MobiDB-lite"/>
    </source>
</evidence>
<dbReference type="eggNOG" id="COG2206">
    <property type="taxonomic scope" value="Bacteria"/>
</dbReference>